<feature type="region of interest" description="Disordered" evidence="1">
    <location>
        <begin position="81"/>
        <end position="105"/>
    </location>
</feature>
<organism evidence="2 3">
    <name type="scientific">Angustibacter aerolatus</name>
    <dbReference type="NCBI Taxonomy" id="1162965"/>
    <lineage>
        <taxon>Bacteria</taxon>
        <taxon>Bacillati</taxon>
        <taxon>Actinomycetota</taxon>
        <taxon>Actinomycetes</taxon>
        <taxon>Kineosporiales</taxon>
        <taxon>Kineosporiaceae</taxon>
    </lineage>
</organism>
<dbReference type="Proteomes" id="UP001157017">
    <property type="component" value="Unassembled WGS sequence"/>
</dbReference>
<evidence type="ECO:0000313" key="2">
    <source>
        <dbReference type="EMBL" id="GMA87421.1"/>
    </source>
</evidence>
<keyword evidence="3" id="KW-1185">Reference proteome</keyword>
<feature type="compositionally biased region" description="Gly residues" evidence="1">
    <location>
        <begin position="95"/>
        <end position="105"/>
    </location>
</feature>
<reference evidence="3" key="1">
    <citation type="journal article" date="2019" name="Int. J. Syst. Evol. Microbiol.">
        <title>The Global Catalogue of Microorganisms (GCM) 10K type strain sequencing project: providing services to taxonomists for standard genome sequencing and annotation.</title>
        <authorList>
            <consortium name="The Broad Institute Genomics Platform"/>
            <consortium name="The Broad Institute Genome Sequencing Center for Infectious Disease"/>
            <person name="Wu L."/>
            <person name="Ma J."/>
        </authorList>
    </citation>
    <scope>NUCLEOTIDE SEQUENCE [LARGE SCALE GENOMIC DNA]</scope>
    <source>
        <strain evidence="3">NBRC 108730</strain>
    </source>
</reference>
<proteinExistence type="predicted"/>
<evidence type="ECO:0000313" key="3">
    <source>
        <dbReference type="Proteomes" id="UP001157017"/>
    </source>
</evidence>
<feature type="region of interest" description="Disordered" evidence="1">
    <location>
        <begin position="1"/>
        <end position="28"/>
    </location>
</feature>
<evidence type="ECO:0000256" key="1">
    <source>
        <dbReference type="SAM" id="MobiDB-lite"/>
    </source>
</evidence>
<name>A0ABQ6JIP2_9ACTN</name>
<dbReference type="EMBL" id="BSUZ01000001">
    <property type="protein sequence ID" value="GMA87421.1"/>
    <property type="molecule type" value="Genomic_DNA"/>
</dbReference>
<accession>A0ABQ6JIP2</accession>
<protein>
    <submittedName>
        <fullName evidence="2">Uncharacterized protein</fullName>
    </submittedName>
</protein>
<comment type="caution">
    <text evidence="2">The sequence shown here is derived from an EMBL/GenBank/DDBJ whole genome shotgun (WGS) entry which is preliminary data.</text>
</comment>
<gene>
    <name evidence="2" type="ORF">GCM10025868_26710</name>
</gene>
<sequence>MLPAVRSGSARLLQGAQQPLGGPEPRALNRLLPHLPRRLRERPRLFLGLRSGLHLVGGLGSGGVVVAGDVDQGEVVDAGGEVVRGAAGVDEGDVEPGGRGRPGPG</sequence>